<organism evidence="1 2">
    <name type="scientific">Microbacterium yannicii</name>
    <dbReference type="NCBI Taxonomy" id="671622"/>
    <lineage>
        <taxon>Bacteria</taxon>
        <taxon>Bacillati</taxon>
        <taxon>Actinomycetota</taxon>
        <taxon>Actinomycetes</taxon>
        <taxon>Micrococcales</taxon>
        <taxon>Microbacteriaceae</taxon>
        <taxon>Microbacterium</taxon>
    </lineage>
</organism>
<sequence>MRLPIYLSLLGHAETTLAEAYLDVAEAHGHEPDIHFLCLSFARQCVDHAQQLVPVVHRLGAAPVDDEPERLHARGLGEPRSGPLGMLRDLHDVYVLAGFVDMTWTVVGQSAHALRDSELIGVVDACEQQTAAQLVWLQTRMKQSAPQVLVGP</sequence>
<gene>
    <name evidence="1" type="ORF">GCM10025760_25250</name>
</gene>
<accession>A0ABP9MBJ1</accession>
<evidence type="ECO:0000313" key="2">
    <source>
        <dbReference type="Proteomes" id="UP001501407"/>
    </source>
</evidence>
<dbReference type="Proteomes" id="UP001501407">
    <property type="component" value="Unassembled WGS sequence"/>
</dbReference>
<reference evidence="2" key="1">
    <citation type="journal article" date="2019" name="Int. J. Syst. Evol. Microbiol.">
        <title>The Global Catalogue of Microorganisms (GCM) 10K type strain sequencing project: providing services to taxonomists for standard genome sequencing and annotation.</title>
        <authorList>
            <consortium name="The Broad Institute Genomics Platform"/>
            <consortium name="The Broad Institute Genome Sequencing Center for Infectious Disease"/>
            <person name="Wu L."/>
            <person name="Ma J."/>
        </authorList>
    </citation>
    <scope>NUCLEOTIDE SEQUENCE [LARGE SCALE GENOMIC DNA]</scope>
    <source>
        <strain evidence="2">JCM 18959</strain>
    </source>
</reference>
<proteinExistence type="predicted"/>
<evidence type="ECO:0000313" key="1">
    <source>
        <dbReference type="EMBL" id="GAA5094230.1"/>
    </source>
</evidence>
<dbReference type="RefSeq" id="WP_194414381.1">
    <property type="nucleotide sequence ID" value="NZ_BAABKZ010000002.1"/>
</dbReference>
<dbReference type="EMBL" id="BAABKZ010000002">
    <property type="protein sequence ID" value="GAA5094230.1"/>
    <property type="molecule type" value="Genomic_DNA"/>
</dbReference>
<keyword evidence="2" id="KW-1185">Reference proteome</keyword>
<name>A0ABP9MBJ1_9MICO</name>
<protein>
    <submittedName>
        <fullName evidence="1">Uncharacterized protein</fullName>
    </submittedName>
</protein>
<comment type="caution">
    <text evidence="1">The sequence shown here is derived from an EMBL/GenBank/DDBJ whole genome shotgun (WGS) entry which is preliminary data.</text>
</comment>